<evidence type="ECO:0000313" key="2">
    <source>
        <dbReference type="Proteomes" id="UP000517252"/>
    </source>
</evidence>
<dbReference type="EMBL" id="BLZH01000016">
    <property type="protein sequence ID" value="GFP60149.1"/>
    <property type="molecule type" value="Genomic_DNA"/>
</dbReference>
<gene>
    <name evidence="1" type="ORF">TASIC1_0016003700</name>
</gene>
<dbReference type="AlphaFoldDB" id="A0A6V8R5J1"/>
<sequence>MAAVSSEVSVAPPPPPDFSSTAALFAAAASRRQQASQHLPWWWIRQWEREPFQQGTRLQRRLKVRRQEEQRFQDWKWTHIAF</sequence>
<evidence type="ECO:0000313" key="1">
    <source>
        <dbReference type="EMBL" id="GFP60149.1"/>
    </source>
</evidence>
<organism evidence="1 2">
    <name type="scientific">Trichoderma asperellum</name>
    <name type="common">Filamentous fungus</name>
    <dbReference type="NCBI Taxonomy" id="101201"/>
    <lineage>
        <taxon>Eukaryota</taxon>
        <taxon>Fungi</taxon>
        <taxon>Dikarya</taxon>
        <taxon>Ascomycota</taxon>
        <taxon>Pezizomycotina</taxon>
        <taxon>Sordariomycetes</taxon>
        <taxon>Hypocreomycetidae</taxon>
        <taxon>Hypocreales</taxon>
        <taxon>Hypocreaceae</taxon>
        <taxon>Trichoderma</taxon>
    </lineage>
</organism>
<proteinExistence type="predicted"/>
<reference evidence="1 2" key="1">
    <citation type="submission" date="2020-07" db="EMBL/GenBank/DDBJ databases">
        <title>Trichoderma asperellum IC-1 whole genome shotgun sequence.</title>
        <authorList>
            <person name="Kanamasa S."/>
            <person name="Takahashi H."/>
        </authorList>
    </citation>
    <scope>NUCLEOTIDE SEQUENCE [LARGE SCALE GENOMIC DNA]</scope>
    <source>
        <strain evidence="1 2">IC-1</strain>
    </source>
</reference>
<dbReference type="Proteomes" id="UP000517252">
    <property type="component" value="Unassembled WGS sequence"/>
</dbReference>
<name>A0A6V8R5J1_TRIAP</name>
<comment type="caution">
    <text evidence="1">The sequence shown here is derived from an EMBL/GenBank/DDBJ whole genome shotgun (WGS) entry which is preliminary data.</text>
</comment>
<accession>A0A6V8R5J1</accession>
<protein>
    <submittedName>
        <fullName evidence="1">Uncharacterized protein</fullName>
    </submittedName>
</protein>